<evidence type="ECO:0000256" key="6">
    <source>
        <dbReference type="SAM" id="MobiDB-lite"/>
    </source>
</evidence>
<dbReference type="PANTHER" id="PTHR48225:SF7">
    <property type="entry name" value="MEIOSIS-SPECIFIC PROTEIN HOP1"/>
    <property type="match status" value="1"/>
</dbReference>
<keyword evidence="4" id="KW-0539">Nucleus</keyword>
<dbReference type="EMBL" id="JAFNEN010000616">
    <property type="protein sequence ID" value="KAG8179591.1"/>
    <property type="molecule type" value="Genomic_DNA"/>
</dbReference>
<evidence type="ECO:0000256" key="1">
    <source>
        <dbReference type="ARBA" id="ARBA00004123"/>
    </source>
</evidence>
<evidence type="ECO:0000256" key="2">
    <source>
        <dbReference type="ARBA" id="ARBA00004286"/>
    </source>
</evidence>
<keyword evidence="9" id="KW-1185">Reference proteome</keyword>
<dbReference type="PROSITE" id="PS50815">
    <property type="entry name" value="HORMA"/>
    <property type="match status" value="1"/>
</dbReference>
<reference evidence="8 9" key="1">
    <citation type="journal article" date="2022" name="Nat. Ecol. Evol.">
        <title>A masculinizing supergene underlies an exaggerated male reproductive morph in a spider.</title>
        <authorList>
            <person name="Hendrickx F."/>
            <person name="De Corte Z."/>
            <person name="Sonet G."/>
            <person name="Van Belleghem S.M."/>
            <person name="Kostlbacher S."/>
            <person name="Vangestel C."/>
        </authorList>
    </citation>
    <scope>NUCLEOTIDE SEQUENCE [LARGE SCALE GENOMIC DNA]</scope>
    <source>
        <strain evidence="8">W744_W776</strain>
    </source>
</reference>
<feature type="domain" description="HORMA" evidence="7">
    <location>
        <begin position="30"/>
        <end position="231"/>
    </location>
</feature>
<dbReference type="PANTHER" id="PTHR48225">
    <property type="entry name" value="HORMA DOMAIN-CONTAINING PROTEIN 1"/>
    <property type="match status" value="1"/>
</dbReference>
<sequence length="262" mass="29760">MTAVMGAISQKENMQEWKTLFPKTDFTTIEGSTLFIKKMIAVSMSSITYMRRIFPEHAYGEKKLGGLRLKILNEHCGIRAVTKFIDLLRGCYDAVEKKYLHQISVGVCLNPENRNEVVEAYRLEFCYTDNECSITCHNKTKTFSPKPNDPVVKASLQMLQNIYTVSELLGDLPKCPYITLKLLYYDDVTPPDYEPPGFEPSAEVRFSFPEKCLNVDMGRVDTDHHGFKLLLKSSVRKMNSSQQAMEDPLLASSQTSNKSGKM</sequence>
<evidence type="ECO:0000256" key="3">
    <source>
        <dbReference type="ARBA" id="ARBA00022454"/>
    </source>
</evidence>
<dbReference type="GO" id="GO:0051321">
    <property type="term" value="P:meiotic cell cycle"/>
    <property type="evidence" value="ECO:0007669"/>
    <property type="project" value="UniProtKB-KW"/>
</dbReference>
<proteinExistence type="predicted"/>
<dbReference type="InterPro" id="IPR051294">
    <property type="entry name" value="HORMA_MeioticProgression"/>
</dbReference>
<keyword evidence="3" id="KW-0158">Chromosome</keyword>
<dbReference type="GO" id="GO:0005634">
    <property type="term" value="C:nucleus"/>
    <property type="evidence" value="ECO:0007669"/>
    <property type="project" value="UniProtKB-SubCell"/>
</dbReference>
<organism evidence="8 9">
    <name type="scientific">Oedothorax gibbosus</name>
    <dbReference type="NCBI Taxonomy" id="931172"/>
    <lineage>
        <taxon>Eukaryota</taxon>
        <taxon>Metazoa</taxon>
        <taxon>Ecdysozoa</taxon>
        <taxon>Arthropoda</taxon>
        <taxon>Chelicerata</taxon>
        <taxon>Arachnida</taxon>
        <taxon>Araneae</taxon>
        <taxon>Araneomorphae</taxon>
        <taxon>Entelegynae</taxon>
        <taxon>Araneoidea</taxon>
        <taxon>Linyphiidae</taxon>
        <taxon>Erigoninae</taxon>
        <taxon>Oedothorax</taxon>
    </lineage>
</organism>
<keyword evidence="5" id="KW-0469">Meiosis</keyword>
<dbReference type="AlphaFoldDB" id="A0AAV6U7K0"/>
<name>A0AAV6U7K0_9ARAC</name>
<dbReference type="InterPro" id="IPR036570">
    <property type="entry name" value="HORMA_dom_sf"/>
</dbReference>
<feature type="region of interest" description="Disordered" evidence="6">
    <location>
        <begin position="241"/>
        <end position="262"/>
    </location>
</feature>
<dbReference type="GO" id="GO:0005694">
    <property type="term" value="C:chromosome"/>
    <property type="evidence" value="ECO:0007669"/>
    <property type="project" value="UniProtKB-SubCell"/>
</dbReference>
<evidence type="ECO:0000259" key="7">
    <source>
        <dbReference type="PROSITE" id="PS50815"/>
    </source>
</evidence>
<dbReference type="Proteomes" id="UP000827092">
    <property type="component" value="Unassembled WGS sequence"/>
</dbReference>
<evidence type="ECO:0000256" key="5">
    <source>
        <dbReference type="ARBA" id="ARBA00023254"/>
    </source>
</evidence>
<dbReference type="Pfam" id="PF02301">
    <property type="entry name" value="HORMA"/>
    <property type="match status" value="1"/>
</dbReference>
<dbReference type="Gene3D" id="3.30.900.10">
    <property type="entry name" value="HORMA domain"/>
    <property type="match status" value="1"/>
</dbReference>
<comment type="caution">
    <text evidence="8">The sequence shown here is derived from an EMBL/GenBank/DDBJ whole genome shotgun (WGS) entry which is preliminary data.</text>
</comment>
<dbReference type="SUPFAM" id="SSF56019">
    <property type="entry name" value="The spindle assembly checkpoint protein mad2"/>
    <property type="match status" value="1"/>
</dbReference>
<feature type="non-terminal residue" evidence="8">
    <location>
        <position position="262"/>
    </location>
</feature>
<comment type="subcellular location">
    <subcellularLocation>
        <location evidence="2">Chromosome</location>
    </subcellularLocation>
    <subcellularLocation>
        <location evidence="1">Nucleus</location>
    </subcellularLocation>
</comment>
<dbReference type="InterPro" id="IPR003511">
    <property type="entry name" value="HORMA_dom"/>
</dbReference>
<evidence type="ECO:0000256" key="4">
    <source>
        <dbReference type="ARBA" id="ARBA00023242"/>
    </source>
</evidence>
<protein>
    <recommendedName>
        <fullName evidence="7">HORMA domain-containing protein</fullName>
    </recommendedName>
</protein>
<accession>A0AAV6U7K0</accession>
<evidence type="ECO:0000313" key="9">
    <source>
        <dbReference type="Proteomes" id="UP000827092"/>
    </source>
</evidence>
<feature type="compositionally biased region" description="Polar residues" evidence="6">
    <location>
        <begin position="251"/>
        <end position="262"/>
    </location>
</feature>
<evidence type="ECO:0000313" key="8">
    <source>
        <dbReference type="EMBL" id="KAG8179591.1"/>
    </source>
</evidence>
<gene>
    <name evidence="8" type="ORF">JTE90_001833</name>
</gene>